<name>B3RQP3_TRIAD</name>
<evidence type="ECO:0000256" key="2">
    <source>
        <dbReference type="SAM" id="MobiDB-lite"/>
    </source>
</evidence>
<dbReference type="Proteomes" id="UP000009022">
    <property type="component" value="Unassembled WGS sequence"/>
</dbReference>
<feature type="coiled-coil region" evidence="1">
    <location>
        <begin position="12"/>
        <end position="53"/>
    </location>
</feature>
<proteinExistence type="predicted"/>
<dbReference type="InParanoid" id="B3RQP3"/>
<protein>
    <submittedName>
        <fullName evidence="3">Uncharacterized protein</fullName>
    </submittedName>
</protein>
<feature type="region of interest" description="Disordered" evidence="2">
    <location>
        <begin position="206"/>
        <end position="248"/>
    </location>
</feature>
<evidence type="ECO:0000313" key="4">
    <source>
        <dbReference type="Proteomes" id="UP000009022"/>
    </source>
</evidence>
<organism evidence="3 4">
    <name type="scientific">Trichoplax adhaerens</name>
    <name type="common">Trichoplax reptans</name>
    <dbReference type="NCBI Taxonomy" id="10228"/>
    <lineage>
        <taxon>Eukaryota</taxon>
        <taxon>Metazoa</taxon>
        <taxon>Placozoa</taxon>
        <taxon>Uniplacotomia</taxon>
        <taxon>Trichoplacea</taxon>
        <taxon>Trichoplacidae</taxon>
        <taxon>Trichoplax</taxon>
    </lineage>
</organism>
<accession>B3RQP3</accession>
<keyword evidence="4" id="KW-1185">Reference proteome</keyword>
<feature type="region of interest" description="Disordered" evidence="2">
    <location>
        <begin position="56"/>
        <end position="83"/>
    </location>
</feature>
<dbReference type="EMBL" id="DS985243">
    <property type="protein sequence ID" value="EDV27282.1"/>
    <property type="molecule type" value="Genomic_DNA"/>
</dbReference>
<sequence length="391" mass="44536">METEGAGKGVESKRLVDKIWNLEAEKESLRKENESLKKKVGNKQVEIHELRRRADSFGNYGKLASTEGEQSNDGSPTNTSNEPMQFMQKTLERVSADKDAIYSEKKQLEEQLEKKENELKLHESKVAKLLLEQKGLYQEKRISQKIMLDREEEIKRLVFKLWQLLDDLTSGTIELGSPAKKSTAKHQKILLLQERVQNLMSDMNVITEAKDKKDETRKRTDSNASHSEDGKPSMSTSKSSETAEEKPAVSAFIKKFETSNKSDKEDSSNSTIVLQLNNKIEILQAENNRLLQDKRSMAYDLSQRMEEINNLKQRDLSINNHDDNFDGAQLGEEFNSGFITDTNKNKSRLPLQTAQIQLPNSSDLISGEEAPLFPSRKETILQKYCCCCSIL</sequence>
<reference evidence="3 4" key="1">
    <citation type="journal article" date="2008" name="Nature">
        <title>The Trichoplax genome and the nature of placozoans.</title>
        <authorList>
            <person name="Srivastava M."/>
            <person name="Begovic E."/>
            <person name="Chapman J."/>
            <person name="Putnam N.H."/>
            <person name="Hellsten U."/>
            <person name="Kawashima T."/>
            <person name="Kuo A."/>
            <person name="Mitros T."/>
            <person name="Salamov A."/>
            <person name="Carpenter M.L."/>
            <person name="Signorovitch A.Y."/>
            <person name="Moreno M.A."/>
            <person name="Kamm K."/>
            <person name="Grimwood J."/>
            <person name="Schmutz J."/>
            <person name="Shapiro H."/>
            <person name="Grigoriev I.V."/>
            <person name="Buss L.W."/>
            <person name="Schierwater B."/>
            <person name="Dellaporta S.L."/>
            <person name="Rokhsar D.S."/>
        </authorList>
    </citation>
    <scope>NUCLEOTIDE SEQUENCE [LARGE SCALE GENOMIC DNA]</scope>
    <source>
        <strain evidence="3 4">Grell-BS-1999</strain>
    </source>
</reference>
<dbReference type="HOGENOM" id="CLU_706640_0_0_1"/>
<dbReference type="KEGG" id="tad:TRIADDRAFT_55063"/>
<feature type="compositionally biased region" description="Polar residues" evidence="2">
    <location>
        <begin position="67"/>
        <end position="83"/>
    </location>
</feature>
<evidence type="ECO:0000256" key="1">
    <source>
        <dbReference type="SAM" id="Coils"/>
    </source>
</evidence>
<gene>
    <name evidence="3" type="ORF">TRIADDRAFT_55063</name>
</gene>
<feature type="coiled-coil region" evidence="1">
    <location>
        <begin position="91"/>
        <end position="132"/>
    </location>
</feature>
<evidence type="ECO:0000313" key="3">
    <source>
        <dbReference type="EMBL" id="EDV27282.1"/>
    </source>
</evidence>
<dbReference type="AlphaFoldDB" id="B3RQP3"/>
<feature type="compositionally biased region" description="Basic and acidic residues" evidence="2">
    <location>
        <begin position="208"/>
        <end position="231"/>
    </location>
</feature>
<dbReference type="GeneID" id="6751939"/>
<keyword evidence="1" id="KW-0175">Coiled coil</keyword>
<dbReference type="RefSeq" id="XP_002111278.1">
    <property type="nucleotide sequence ID" value="XM_002111242.1"/>
</dbReference>
<dbReference type="CTD" id="6751939"/>